<gene>
    <name evidence="2" type="ORF">DLNHIDIE_00086</name>
</gene>
<proteinExistence type="predicted"/>
<feature type="signal peptide" evidence="1">
    <location>
        <begin position="1"/>
        <end position="18"/>
    </location>
</feature>
<evidence type="ECO:0008006" key="4">
    <source>
        <dbReference type="Google" id="ProtNLM"/>
    </source>
</evidence>
<dbReference type="Proteomes" id="UP000315403">
    <property type="component" value="Unassembled WGS sequence"/>
</dbReference>
<feature type="chain" id="PRO_5021970070" description="DUF1289 domain-containing protein" evidence="1">
    <location>
        <begin position="19"/>
        <end position="103"/>
    </location>
</feature>
<dbReference type="InterPro" id="IPR010710">
    <property type="entry name" value="DUF1289"/>
</dbReference>
<keyword evidence="1" id="KW-0732">Signal</keyword>
<evidence type="ECO:0000313" key="2">
    <source>
        <dbReference type="EMBL" id="TQN50233.1"/>
    </source>
</evidence>
<accession>A0A543Q1N4</accession>
<dbReference type="AlphaFoldDB" id="A0A543Q1N4"/>
<comment type="caution">
    <text evidence="2">The sequence shown here is derived from an EMBL/GenBank/DDBJ whole genome shotgun (WGS) entry which is preliminary data.</text>
</comment>
<dbReference type="EMBL" id="SZUV01000001">
    <property type="protein sequence ID" value="TQN50233.1"/>
    <property type="molecule type" value="Genomic_DNA"/>
</dbReference>
<protein>
    <recommendedName>
        <fullName evidence="4">DUF1289 domain-containing protein</fullName>
    </recommendedName>
</protein>
<dbReference type="Pfam" id="PF06945">
    <property type="entry name" value="DUF1289"/>
    <property type="match status" value="1"/>
</dbReference>
<organism evidence="2 3">
    <name type="scientific">Acidithiobacillus thiooxidans ATCC 19377</name>
    <dbReference type="NCBI Taxonomy" id="637390"/>
    <lineage>
        <taxon>Bacteria</taxon>
        <taxon>Pseudomonadati</taxon>
        <taxon>Pseudomonadota</taxon>
        <taxon>Acidithiobacillia</taxon>
        <taxon>Acidithiobacillales</taxon>
        <taxon>Acidithiobacillaceae</taxon>
        <taxon>Acidithiobacillus</taxon>
    </lineage>
</organism>
<evidence type="ECO:0000256" key="1">
    <source>
        <dbReference type="SAM" id="SignalP"/>
    </source>
</evidence>
<evidence type="ECO:0000313" key="3">
    <source>
        <dbReference type="Proteomes" id="UP000315403"/>
    </source>
</evidence>
<name>A0A543Q1N4_ACITH</name>
<reference evidence="2 3" key="1">
    <citation type="submission" date="2019-03" db="EMBL/GenBank/DDBJ databases">
        <title>New insights into Acidothiobacillus thiooxidans sulfur metabolism through coupled gene expression, solution geochemistry, microscopy and spectroscopy analyses.</title>
        <authorList>
            <person name="Camacho D."/>
            <person name="Frazao R."/>
            <person name="Fouillen A."/>
            <person name="Nanci A."/>
            <person name="Lang B.F."/>
            <person name="Apte S.C."/>
            <person name="Baron C."/>
            <person name="Warren L.A."/>
        </authorList>
    </citation>
    <scope>NUCLEOTIDE SEQUENCE [LARGE SCALE GENOMIC DNA]</scope>
    <source>
        <strain evidence="2 3">ATCC 19377</strain>
    </source>
</reference>
<sequence>MGLLMMKLLTLSNLMVSAKDSADCFTAQGENGLQPDSPCLGYCTTALGDDVCKACGRTFVEVSRWIVMTPEEKAAVWSRLNQNGFWEKQRICLQKTDREEDLS</sequence>